<name>A0ABP0FNK3_CLALP</name>
<evidence type="ECO:0000256" key="2">
    <source>
        <dbReference type="RuleBase" id="RU361155"/>
    </source>
</evidence>
<dbReference type="Proteomes" id="UP001642483">
    <property type="component" value="Unassembled WGS sequence"/>
</dbReference>
<proteinExistence type="inferred from homology"/>
<dbReference type="InterPro" id="IPR051589">
    <property type="entry name" value="Sialate-O-sulfotransferase"/>
</dbReference>
<sequence length="270" mass="31451">MFFGKSYSLIVEILFFDIVRHEKEFGLMQHYCTSRAICTTRNPVLGLIFAGLLGELLDWTSGKTLLVKDHLYPDKQETLERYSAIVLLIRNPYHALVAEFNRRKSQSHTGHANYSLFWSEGWSSYALSMVDLWKDSISLVLRRKMVTKLVFYEDLARDQEYEVRNIVNFLNFTKTPYFQRLFCLRTHKAELFKRESKFVQPFSTGLTNHINQAIKEIRVLLMNFGGKSWKSLPPYERESSDPDALIIQHGVARSEGIATKEARIKRRSGL</sequence>
<comment type="similarity">
    <text evidence="1">Belongs to the WSCD family.</text>
</comment>
<evidence type="ECO:0000313" key="5">
    <source>
        <dbReference type="Proteomes" id="UP001642483"/>
    </source>
</evidence>
<keyword evidence="2" id="KW-0808">Transferase</keyword>
<keyword evidence="5" id="KW-1185">Reference proteome</keyword>
<evidence type="ECO:0000259" key="3">
    <source>
        <dbReference type="Pfam" id="PF00685"/>
    </source>
</evidence>
<evidence type="ECO:0000256" key="1">
    <source>
        <dbReference type="ARBA" id="ARBA00010236"/>
    </source>
</evidence>
<organism evidence="4 5">
    <name type="scientific">Clavelina lepadiformis</name>
    <name type="common">Light-bulb sea squirt</name>
    <name type="synonym">Ascidia lepadiformis</name>
    <dbReference type="NCBI Taxonomy" id="159417"/>
    <lineage>
        <taxon>Eukaryota</taxon>
        <taxon>Metazoa</taxon>
        <taxon>Chordata</taxon>
        <taxon>Tunicata</taxon>
        <taxon>Ascidiacea</taxon>
        <taxon>Aplousobranchia</taxon>
        <taxon>Clavelinidae</taxon>
        <taxon>Clavelina</taxon>
    </lineage>
</organism>
<dbReference type="EMBL" id="CAWYQH010000079">
    <property type="protein sequence ID" value="CAK8681176.1"/>
    <property type="molecule type" value="Genomic_DNA"/>
</dbReference>
<dbReference type="PANTHER" id="PTHR45964:SF9">
    <property type="entry name" value="SULFOTRANSFERASE"/>
    <property type="match status" value="1"/>
</dbReference>
<dbReference type="Gene3D" id="3.40.50.300">
    <property type="entry name" value="P-loop containing nucleotide triphosphate hydrolases"/>
    <property type="match status" value="1"/>
</dbReference>
<dbReference type="InterPro" id="IPR000863">
    <property type="entry name" value="Sulfotransferase_dom"/>
</dbReference>
<dbReference type="SUPFAM" id="SSF52540">
    <property type="entry name" value="P-loop containing nucleoside triphosphate hydrolases"/>
    <property type="match status" value="1"/>
</dbReference>
<gene>
    <name evidence="4" type="ORF">CVLEPA_LOCUS11407</name>
</gene>
<accession>A0ABP0FNK3</accession>
<dbReference type="InterPro" id="IPR027417">
    <property type="entry name" value="P-loop_NTPase"/>
</dbReference>
<evidence type="ECO:0000313" key="4">
    <source>
        <dbReference type="EMBL" id="CAK8681176.1"/>
    </source>
</evidence>
<dbReference type="Pfam" id="PF00685">
    <property type="entry name" value="Sulfotransfer_1"/>
    <property type="match status" value="1"/>
</dbReference>
<dbReference type="PANTHER" id="PTHR45964">
    <property type="entry name" value="WSCD FAMILY MEMBER CG9164"/>
    <property type="match status" value="1"/>
</dbReference>
<protein>
    <recommendedName>
        <fullName evidence="2">Sulfotransferase</fullName>
        <ecNumber evidence="2">2.8.2.-</ecNumber>
    </recommendedName>
</protein>
<dbReference type="EC" id="2.8.2.-" evidence="2"/>
<reference evidence="4 5" key="1">
    <citation type="submission" date="2024-02" db="EMBL/GenBank/DDBJ databases">
        <authorList>
            <person name="Daric V."/>
            <person name="Darras S."/>
        </authorList>
    </citation>
    <scope>NUCLEOTIDE SEQUENCE [LARGE SCALE GENOMIC DNA]</scope>
</reference>
<feature type="domain" description="Sulfotransferase" evidence="3">
    <location>
        <begin position="78"/>
        <end position="173"/>
    </location>
</feature>
<comment type="similarity">
    <text evidence="2">Belongs to the sulfotransferase 1 family.</text>
</comment>
<comment type="caution">
    <text evidence="4">The sequence shown here is derived from an EMBL/GenBank/DDBJ whole genome shotgun (WGS) entry which is preliminary data.</text>
</comment>